<feature type="compositionally biased region" description="Acidic residues" evidence="13">
    <location>
        <begin position="1"/>
        <end position="18"/>
    </location>
</feature>
<dbReference type="InterPro" id="IPR007198">
    <property type="entry name" value="Ssl1-like"/>
</dbReference>
<dbReference type="GO" id="GO:0008270">
    <property type="term" value="F:zinc ion binding"/>
    <property type="evidence" value="ECO:0007669"/>
    <property type="project" value="UniProtKB-UniRule"/>
</dbReference>
<evidence type="ECO:0000256" key="11">
    <source>
        <dbReference type="PIRNR" id="PIRNR015919"/>
    </source>
</evidence>
<evidence type="ECO:0000256" key="5">
    <source>
        <dbReference type="ARBA" id="ARBA00022771"/>
    </source>
</evidence>
<feature type="compositionally biased region" description="Basic and acidic residues" evidence="13">
    <location>
        <begin position="35"/>
        <end position="56"/>
    </location>
</feature>
<dbReference type="SUPFAM" id="SSF57889">
    <property type="entry name" value="Cysteine-rich domain"/>
    <property type="match status" value="1"/>
</dbReference>
<feature type="compositionally biased region" description="Basic and acidic residues" evidence="13">
    <location>
        <begin position="439"/>
        <end position="449"/>
    </location>
</feature>
<keyword evidence="4" id="KW-0227">DNA damage</keyword>
<feature type="compositionally biased region" description="Basic and acidic residues" evidence="13">
    <location>
        <begin position="407"/>
        <end position="432"/>
    </location>
</feature>
<dbReference type="InterPro" id="IPR036465">
    <property type="entry name" value="vWFA_dom_sf"/>
</dbReference>
<dbReference type="PANTHER" id="PTHR12695:SF2">
    <property type="entry name" value="GENERAL TRANSCRIPTION FACTOR IIH SUBUNIT 2-RELATED"/>
    <property type="match status" value="1"/>
</dbReference>
<evidence type="ECO:0000256" key="10">
    <source>
        <dbReference type="ARBA" id="ARBA00023242"/>
    </source>
</evidence>
<dbReference type="FunFam" id="3.40.50.410:FF:000015">
    <property type="entry name" value="General transcription factor IIH subunit 2"/>
    <property type="match status" value="1"/>
</dbReference>
<dbReference type="Pfam" id="PF04056">
    <property type="entry name" value="Ssl1"/>
    <property type="match status" value="1"/>
</dbReference>
<dbReference type="PANTHER" id="PTHR12695">
    <property type="entry name" value="GENERAL TRANSCRIPTION FACTOR IIH SUBUNIT 2"/>
    <property type="match status" value="1"/>
</dbReference>
<dbReference type="Proteomes" id="UP000481861">
    <property type="component" value="Unassembled WGS sequence"/>
</dbReference>
<keyword evidence="5" id="KW-0863">Zinc-finger</keyword>
<keyword evidence="7 11" id="KW-0805">Transcription regulation</keyword>
<evidence type="ECO:0000259" key="14">
    <source>
        <dbReference type="PROSITE" id="PS50234"/>
    </source>
</evidence>
<comment type="subcellular location">
    <subcellularLocation>
        <location evidence="1 11">Nucleus</location>
    </subcellularLocation>
</comment>
<protein>
    <recommendedName>
        <fullName evidence="11">General transcription and DNA repair factor IIH</fullName>
    </recommendedName>
</protein>
<keyword evidence="10 11" id="KW-0539">Nucleus</keyword>
<dbReference type="Gene3D" id="3.30.40.10">
    <property type="entry name" value="Zinc/RING finger domain, C3HC4 (zinc finger)"/>
    <property type="match status" value="1"/>
</dbReference>
<comment type="similarity">
    <text evidence="2 11">Belongs to the GTF2H2 family.</text>
</comment>
<name>A0A7C8MW43_9PLEO</name>
<dbReference type="InterPro" id="IPR004595">
    <property type="entry name" value="TFIIH_C1-like_dom"/>
</dbReference>
<dbReference type="PROSITE" id="PS00028">
    <property type="entry name" value="ZINC_FINGER_C2H2_1"/>
    <property type="match status" value="1"/>
</dbReference>
<evidence type="ECO:0000256" key="2">
    <source>
        <dbReference type="ARBA" id="ARBA00006092"/>
    </source>
</evidence>
<evidence type="ECO:0000256" key="4">
    <source>
        <dbReference type="ARBA" id="ARBA00022763"/>
    </source>
</evidence>
<evidence type="ECO:0000256" key="1">
    <source>
        <dbReference type="ARBA" id="ARBA00004123"/>
    </source>
</evidence>
<dbReference type="InterPro" id="IPR002035">
    <property type="entry name" value="VWF_A"/>
</dbReference>
<evidence type="ECO:0000256" key="12">
    <source>
        <dbReference type="PIRSR" id="PIRSR015919-1"/>
    </source>
</evidence>
<proteinExistence type="inferred from homology"/>
<dbReference type="InterPro" id="IPR046349">
    <property type="entry name" value="C1-like_sf"/>
</dbReference>
<feature type="region of interest" description="Disordered" evidence="13">
    <location>
        <begin position="407"/>
        <end position="449"/>
    </location>
</feature>
<evidence type="ECO:0000256" key="3">
    <source>
        <dbReference type="ARBA" id="ARBA00022723"/>
    </source>
</evidence>
<comment type="caution">
    <text evidence="15">The sequence shown here is derived from an EMBL/GenBank/DDBJ whole genome shotgun (WGS) entry which is preliminary data.</text>
</comment>
<sequence>MADSDYEFEGDNGSDDEYVAAKSKSNPRPPPTGKKRAEEPPRKLHAWETDRSRTVAKELPAVAEADDGSIQRSVQEREEERKRKRLRKDTKPFQRGIIRHVVLVLDLSESMMEKDMRPNRFITMIKYTQEYVREFFEQNPISQMSVLGMHDGLCIRVSELSGNPAEHIAAIQDLRTPRNPEGVPKEPKGSPSLQNALELARATIYHTPSHGTREVILVFGSLLSLDPGDIHQTIKACVRDRIRVSVVGMGARLRICQEIVSRTNAGDESEYVVATDQESLRELLLATTTPPVVRSDQAATTASSDSAAALMMMGFPSRVIEDVPTMCACHGILTTGGYRCSRCSAKVCSLPITCPSCQLTLLLSTHLARSYHHLFPLRNWVAVSWNRALEQGSRECVGCLSAFPEKPTTKGDVSKNEAGDAQKENASLDKTARATGEQQADKDDSQDQKASESSRYECRACESHFCVDCDIFCHMVLHNCPGCLSKLNPVPEAHSNGDAGMTG</sequence>
<dbReference type="InterPro" id="IPR013087">
    <property type="entry name" value="Znf_C2H2_type"/>
</dbReference>
<feature type="region of interest" description="Disordered" evidence="13">
    <location>
        <begin position="1"/>
        <end position="87"/>
    </location>
</feature>
<accession>A0A7C8MW43</accession>
<dbReference type="InterPro" id="IPR012170">
    <property type="entry name" value="TFIIH_SSL1/p44"/>
</dbReference>
<dbReference type="Pfam" id="PF07975">
    <property type="entry name" value="C1_4"/>
    <property type="match status" value="1"/>
</dbReference>
<evidence type="ECO:0000256" key="8">
    <source>
        <dbReference type="ARBA" id="ARBA00023163"/>
    </source>
</evidence>
<dbReference type="SMART" id="SM01047">
    <property type="entry name" value="C1_4"/>
    <property type="match status" value="1"/>
</dbReference>
<dbReference type="NCBIfam" id="TIGR00622">
    <property type="entry name" value="ssl1"/>
    <property type="match status" value="1"/>
</dbReference>
<dbReference type="PROSITE" id="PS50234">
    <property type="entry name" value="VWFA"/>
    <property type="match status" value="1"/>
</dbReference>
<dbReference type="SMART" id="SM00327">
    <property type="entry name" value="VWA"/>
    <property type="match status" value="1"/>
</dbReference>
<organism evidence="15 16">
    <name type="scientific">Massariosphaeria phaeospora</name>
    <dbReference type="NCBI Taxonomy" id="100035"/>
    <lineage>
        <taxon>Eukaryota</taxon>
        <taxon>Fungi</taxon>
        <taxon>Dikarya</taxon>
        <taxon>Ascomycota</taxon>
        <taxon>Pezizomycotina</taxon>
        <taxon>Dothideomycetes</taxon>
        <taxon>Pleosporomycetidae</taxon>
        <taxon>Pleosporales</taxon>
        <taxon>Pleosporales incertae sedis</taxon>
        <taxon>Massariosphaeria</taxon>
    </lineage>
</organism>
<keyword evidence="8 11" id="KW-0804">Transcription</keyword>
<keyword evidence="3 11" id="KW-0479">Metal-binding</keyword>
<keyword evidence="6 11" id="KW-0862">Zinc</keyword>
<dbReference type="GO" id="GO:0006357">
    <property type="term" value="P:regulation of transcription by RNA polymerase II"/>
    <property type="evidence" value="ECO:0007669"/>
    <property type="project" value="UniProtKB-UniRule"/>
</dbReference>
<dbReference type="OrthoDB" id="284275at2759"/>
<feature type="zinc finger region" description="C4-type" evidence="12">
    <location>
        <begin position="340"/>
        <end position="357"/>
    </location>
</feature>
<evidence type="ECO:0000256" key="13">
    <source>
        <dbReference type="SAM" id="MobiDB-lite"/>
    </source>
</evidence>
<evidence type="ECO:0000313" key="16">
    <source>
        <dbReference type="Proteomes" id="UP000481861"/>
    </source>
</evidence>
<keyword evidence="9" id="KW-0234">DNA repair</keyword>
<dbReference type="GO" id="GO:0006351">
    <property type="term" value="P:DNA-templated transcription"/>
    <property type="evidence" value="ECO:0007669"/>
    <property type="project" value="InterPro"/>
</dbReference>
<gene>
    <name evidence="15" type="ORF">BDV95DRAFT_557441</name>
</gene>
<evidence type="ECO:0000256" key="9">
    <source>
        <dbReference type="ARBA" id="ARBA00023204"/>
    </source>
</evidence>
<dbReference type="EMBL" id="JAADJZ010000001">
    <property type="protein sequence ID" value="KAF2878424.1"/>
    <property type="molecule type" value="Genomic_DNA"/>
</dbReference>
<comment type="function">
    <text evidence="11">Component of the general transcription and DNA repair factor IIH (TFIIH) core complex, which is involved in general and transcription-coupled nucleotide excision repair (NER) of damaged DNA and, when complexed to TFIIK, in RNA transcription by RNA polymerase II.</text>
</comment>
<dbReference type="PIRSF" id="PIRSF015919">
    <property type="entry name" value="TFIIH_SSL1"/>
    <property type="match status" value="1"/>
</dbReference>
<evidence type="ECO:0000256" key="7">
    <source>
        <dbReference type="ARBA" id="ARBA00023015"/>
    </source>
</evidence>
<dbReference type="GO" id="GO:0005675">
    <property type="term" value="C:transcription factor TFIIH holo complex"/>
    <property type="evidence" value="ECO:0007669"/>
    <property type="project" value="UniProtKB-UniRule"/>
</dbReference>
<dbReference type="AlphaFoldDB" id="A0A7C8MW43"/>
<evidence type="ECO:0000313" key="15">
    <source>
        <dbReference type="EMBL" id="KAF2878424.1"/>
    </source>
</evidence>
<evidence type="ECO:0000256" key="6">
    <source>
        <dbReference type="ARBA" id="ARBA00022833"/>
    </source>
</evidence>
<keyword evidence="16" id="KW-1185">Reference proteome</keyword>
<dbReference type="GO" id="GO:0000439">
    <property type="term" value="C:transcription factor TFIIH core complex"/>
    <property type="evidence" value="ECO:0007669"/>
    <property type="project" value="UniProtKB-UniRule"/>
</dbReference>
<dbReference type="GO" id="GO:0006289">
    <property type="term" value="P:nucleotide-excision repair"/>
    <property type="evidence" value="ECO:0007669"/>
    <property type="project" value="UniProtKB-UniRule"/>
</dbReference>
<dbReference type="Gene3D" id="3.40.50.410">
    <property type="entry name" value="von Willebrand factor, type A domain"/>
    <property type="match status" value="1"/>
</dbReference>
<dbReference type="InterPro" id="IPR013083">
    <property type="entry name" value="Znf_RING/FYVE/PHD"/>
</dbReference>
<feature type="domain" description="VWFA" evidence="14">
    <location>
        <begin position="100"/>
        <end position="288"/>
    </location>
</feature>
<dbReference type="SUPFAM" id="SSF53300">
    <property type="entry name" value="vWA-like"/>
    <property type="match status" value="1"/>
</dbReference>
<reference evidence="15 16" key="1">
    <citation type="submission" date="2020-01" db="EMBL/GenBank/DDBJ databases">
        <authorList>
            <consortium name="DOE Joint Genome Institute"/>
            <person name="Haridas S."/>
            <person name="Albert R."/>
            <person name="Binder M."/>
            <person name="Bloem J."/>
            <person name="Labutti K."/>
            <person name="Salamov A."/>
            <person name="Andreopoulos B."/>
            <person name="Baker S.E."/>
            <person name="Barry K."/>
            <person name="Bills G."/>
            <person name="Bluhm B.H."/>
            <person name="Cannon C."/>
            <person name="Castanera R."/>
            <person name="Culley D.E."/>
            <person name="Daum C."/>
            <person name="Ezra D."/>
            <person name="Gonzalez J.B."/>
            <person name="Henrissat B."/>
            <person name="Kuo A."/>
            <person name="Liang C."/>
            <person name="Lipzen A."/>
            <person name="Lutzoni F."/>
            <person name="Magnuson J."/>
            <person name="Mondo S."/>
            <person name="Nolan M."/>
            <person name="Ohm R."/>
            <person name="Pangilinan J."/>
            <person name="Park H.-J.H."/>
            <person name="Ramirez L."/>
            <person name="Alfaro M."/>
            <person name="Sun H."/>
            <person name="Tritt A."/>
            <person name="Yoshinaga Y."/>
            <person name="Zwiers L.-H.L."/>
            <person name="Turgeon B.G."/>
            <person name="Goodwin S.B."/>
            <person name="Spatafora J.W."/>
            <person name="Crous P.W."/>
            <person name="Grigoriev I.V."/>
        </authorList>
    </citation>
    <scope>NUCLEOTIDE SEQUENCE [LARGE SCALE GENOMIC DNA]</scope>
    <source>
        <strain evidence="15 16">CBS 611.86</strain>
    </source>
</reference>